<dbReference type="Gene3D" id="3.40.50.300">
    <property type="entry name" value="P-loop containing nucleotide triphosphate hydrolases"/>
    <property type="match status" value="1"/>
</dbReference>
<proteinExistence type="predicted"/>
<name>A0A178MBZ8_9PROT</name>
<accession>A0A178MBZ8</accession>
<dbReference type="InterPro" id="IPR011990">
    <property type="entry name" value="TPR-like_helical_dom_sf"/>
</dbReference>
<dbReference type="Gene3D" id="1.25.40.10">
    <property type="entry name" value="Tetratricopeptide repeat domain"/>
    <property type="match status" value="1"/>
</dbReference>
<dbReference type="AlphaFoldDB" id="A0A178MBZ8"/>
<dbReference type="STRING" id="1437059.A6A05_04495"/>
<keyword evidence="2" id="KW-1185">Reference proteome</keyword>
<sequence>MDLVGEAGSALKSGDHRQAAAILDPLLALVPNHADANALGGIVSLLHGRASEAAQRLALAFDGLETLSGQVVLSYAAALAALDLTPKADEILAAYPYPQAAKSLLDVADNLVREGRRIEALGILRFIAGLDDPWLDDPAHAFALAVRLVALSDSDAARLVVDRYLAGPDRRFEALAIRAGIDVLAGELDTAAAAMEQLRRHRSDLAEDPRLPAKLHQLHEGWGSEGRDGGANSFGTDHFVALPRSDLLIGRGEEATGWRAARQIVVYHVSESGGTSLVGALDKLNGGRYRACVTRAEADQFAALDDAQRHDISLVHWHLPLPIRPLVSSSARIVSMVRDPVQRVVSHYYWQARHRGQGVPWVSDQIEAGMSLRDWVDWLADREVDALSNWITALEPPRADPQSAAGLLEAADRHIDFLGITEFFDESLFILAALLGADRVPKWERAATGGPPKLSDLDPAIIRRIETITEADREFFHACRSRFLERYGDMVEFHQRHIGSLEMRRA</sequence>
<dbReference type="SUPFAM" id="SSF52540">
    <property type="entry name" value="P-loop containing nucleoside triphosphate hydrolases"/>
    <property type="match status" value="1"/>
</dbReference>
<dbReference type="EMBL" id="LWQU01000185">
    <property type="protein sequence ID" value="OAN45384.1"/>
    <property type="molecule type" value="Genomic_DNA"/>
</dbReference>
<gene>
    <name evidence="1" type="ORF">A6A05_04495</name>
</gene>
<evidence type="ECO:0000313" key="1">
    <source>
        <dbReference type="EMBL" id="OAN45384.1"/>
    </source>
</evidence>
<dbReference type="InterPro" id="IPR027417">
    <property type="entry name" value="P-loop_NTPase"/>
</dbReference>
<evidence type="ECO:0000313" key="2">
    <source>
        <dbReference type="Proteomes" id="UP000078543"/>
    </source>
</evidence>
<organism evidence="1 2">
    <name type="scientific">Magnetospirillum moscoviense</name>
    <dbReference type="NCBI Taxonomy" id="1437059"/>
    <lineage>
        <taxon>Bacteria</taxon>
        <taxon>Pseudomonadati</taxon>
        <taxon>Pseudomonadota</taxon>
        <taxon>Alphaproteobacteria</taxon>
        <taxon>Rhodospirillales</taxon>
        <taxon>Rhodospirillaceae</taxon>
        <taxon>Magnetospirillum</taxon>
    </lineage>
</organism>
<reference evidence="1 2" key="1">
    <citation type="submission" date="2016-04" db="EMBL/GenBank/DDBJ databases">
        <title>Draft genome sequence of freshwater magnetotactic bacteria Magnetospirillum marisnigri SP-1 and Magnetospirillum moscoviense BB-1.</title>
        <authorList>
            <person name="Koziaeva V."/>
            <person name="Dziuba M.V."/>
            <person name="Ivanov T.M."/>
            <person name="Kuznetsov B."/>
            <person name="Grouzdev D.S."/>
        </authorList>
    </citation>
    <scope>NUCLEOTIDE SEQUENCE [LARGE SCALE GENOMIC DNA]</scope>
    <source>
        <strain evidence="1 2">BB-1</strain>
    </source>
</reference>
<evidence type="ECO:0008006" key="3">
    <source>
        <dbReference type="Google" id="ProtNLM"/>
    </source>
</evidence>
<dbReference type="Proteomes" id="UP000078543">
    <property type="component" value="Unassembled WGS sequence"/>
</dbReference>
<protein>
    <recommendedName>
        <fullName evidence="3">Sulfotransferase domain-containing protein</fullName>
    </recommendedName>
</protein>
<comment type="caution">
    <text evidence="1">The sequence shown here is derived from an EMBL/GenBank/DDBJ whole genome shotgun (WGS) entry which is preliminary data.</text>
</comment>